<name>A0A8S9YSR6_9TREM</name>
<dbReference type="EMBL" id="JTDE01004467">
    <property type="protein sequence ID" value="KAF7254958.1"/>
    <property type="molecule type" value="Genomic_DNA"/>
</dbReference>
<accession>A0A8S9YSR6</accession>
<proteinExistence type="predicted"/>
<comment type="caution">
    <text evidence="1">The sequence shown here is derived from an EMBL/GenBank/DDBJ whole genome shotgun (WGS) entry which is preliminary data.</text>
</comment>
<dbReference type="AlphaFoldDB" id="A0A8S9YSR6"/>
<keyword evidence="2" id="KW-1185">Reference proteome</keyword>
<sequence length="124" mass="13722">MVRDLATLLDGEALDIAIDGSTLHGDITEGTFRRSRGCFTTNPHRLEVCRQLHGRIQRLGKKLAATIGEPRRLCAKGFTGNIPEVQEQRILQQAPEGTSNPSTRRAFLTAAPFHSRGLRSGRHH</sequence>
<reference evidence="1" key="1">
    <citation type="submission" date="2019-07" db="EMBL/GenBank/DDBJ databases">
        <title>Annotation for the trematode Paragonimus miyazaki's.</title>
        <authorList>
            <person name="Choi Y.-J."/>
        </authorList>
    </citation>
    <scope>NUCLEOTIDE SEQUENCE</scope>
    <source>
        <strain evidence="1">Japan</strain>
    </source>
</reference>
<gene>
    <name evidence="1" type="ORF">EG68_08089</name>
</gene>
<evidence type="ECO:0000313" key="2">
    <source>
        <dbReference type="Proteomes" id="UP000822476"/>
    </source>
</evidence>
<dbReference type="OrthoDB" id="6280013at2759"/>
<protein>
    <submittedName>
        <fullName evidence="1">Uncharacterized protein</fullName>
    </submittedName>
</protein>
<dbReference type="Proteomes" id="UP000822476">
    <property type="component" value="Unassembled WGS sequence"/>
</dbReference>
<organism evidence="1 2">
    <name type="scientific">Paragonimus skrjabini miyazakii</name>
    <dbReference type="NCBI Taxonomy" id="59628"/>
    <lineage>
        <taxon>Eukaryota</taxon>
        <taxon>Metazoa</taxon>
        <taxon>Spiralia</taxon>
        <taxon>Lophotrochozoa</taxon>
        <taxon>Platyhelminthes</taxon>
        <taxon>Trematoda</taxon>
        <taxon>Digenea</taxon>
        <taxon>Plagiorchiida</taxon>
        <taxon>Troglotremata</taxon>
        <taxon>Troglotrematidae</taxon>
        <taxon>Paragonimus</taxon>
    </lineage>
</organism>
<evidence type="ECO:0000313" key="1">
    <source>
        <dbReference type="EMBL" id="KAF7254958.1"/>
    </source>
</evidence>